<dbReference type="InterPro" id="IPR008949">
    <property type="entry name" value="Isoprenoid_synthase_dom_sf"/>
</dbReference>
<proteinExistence type="inferred from homology"/>
<reference evidence="7 8" key="1">
    <citation type="submission" date="2017-04" db="EMBL/GenBank/DDBJ databases">
        <authorList>
            <person name="Afonso C.L."/>
            <person name="Miller P.J."/>
            <person name="Scott M.A."/>
            <person name="Spackman E."/>
            <person name="Goraichik I."/>
            <person name="Dimitrov K.M."/>
            <person name="Suarez D.L."/>
            <person name="Swayne D.E."/>
        </authorList>
    </citation>
    <scope>NUCLEOTIDE SEQUENCE [LARGE SCALE GENOMIC DNA]</scope>
    <source>
        <strain evidence="7 8">11</strain>
    </source>
</reference>
<keyword evidence="4" id="KW-0479">Metal-binding</keyword>
<dbReference type="PANTHER" id="PTHR43281:SF1">
    <property type="entry name" value="FARNESYL DIPHOSPHATE SYNTHASE"/>
    <property type="match status" value="1"/>
</dbReference>
<accession>A0A1X7J3U4</accession>
<dbReference type="PROSITE" id="PS00723">
    <property type="entry name" value="POLYPRENYL_SYNTHASE_1"/>
    <property type="match status" value="1"/>
</dbReference>
<dbReference type="RefSeq" id="WP_085493326.1">
    <property type="nucleotide sequence ID" value="NZ_FXAZ01000001.1"/>
</dbReference>
<dbReference type="PANTHER" id="PTHR43281">
    <property type="entry name" value="FARNESYL DIPHOSPHATE SYNTHASE"/>
    <property type="match status" value="1"/>
</dbReference>
<dbReference type="Pfam" id="PF00348">
    <property type="entry name" value="polyprenyl_synt"/>
    <property type="match status" value="1"/>
</dbReference>
<name>A0A1X7J3U4_9BACL</name>
<evidence type="ECO:0000256" key="2">
    <source>
        <dbReference type="ARBA" id="ARBA00006706"/>
    </source>
</evidence>
<keyword evidence="6" id="KW-0414">Isoprene biosynthesis</keyword>
<dbReference type="InterPro" id="IPR000092">
    <property type="entry name" value="Polyprenyl_synt"/>
</dbReference>
<dbReference type="AlphaFoldDB" id="A0A1X7J3U4"/>
<dbReference type="CDD" id="cd00685">
    <property type="entry name" value="Trans_IPPS_HT"/>
    <property type="match status" value="1"/>
</dbReference>
<organism evidence="7 8">
    <name type="scientific">Paenibacillus aquistagni</name>
    <dbReference type="NCBI Taxonomy" id="1852522"/>
    <lineage>
        <taxon>Bacteria</taxon>
        <taxon>Bacillati</taxon>
        <taxon>Bacillota</taxon>
        <taxon>Bacilli</taxon>
        <taxon>Bacillales</taxon>
        <taxon>Paenibacillaceae</taxon>
        <taxon>Paenibacillus</taxon>
    </lineage>
</organism>
<keyword evidence="5" id="KW-0460">Magnesium</keyword>
<dbReference type="GO" id="GO:0004659">
    <property type="term" value="F:prenyltransferase activity"/>
    <property type="evidence" value="ECO:0007669"/>
    <property type="project" value="InterPro"/>
</dbReference>
<evidence type="ECO:0000313" key="8">
    <source>
        <dbReference type="Proteomes" id="UP000193834"/>
    </source>
</evidence>
<evidence type="ECO:0000256" key="3">
    <source>
        <dbReference type="ARBA" id="ARBA00022679"/>
    </source>
</evidence>
<dbReference type="GO" id="GO:0046872">
    <property type="term" value="F:metal ion binding"/>
    <property type="evidence" value="ECO:0007669"/>
    <property type="project" value="UniProtKB-KW"/>
</dbReference>
<dbReference type="SUPFAM" id="SSF48576">
    <property type="entry name" value="Terpenoid synthases"/>
    <property type="match status" value="2"/>
</dbReference>
<dbReference type="CDD" id="cd00385">
    <property type="entry name" value="Isoprenoid_Biosyn_C1"/>
    <property type="match status" value="1"/>
</dbReference>
<dbReference type="Gene3D" id="1.10.600.10">
    <property type="entry name" value="Farnesyl Diphosphate Synthase"/>
    <property type="match status" value="1"/>
</dbReference>
<dbReference type="EMBL" id="FXAZ01000001">
    <property type="protein sequence ID" value="SMG21986.1"/>
    <property type="molecule type" value="Genomic_DNA"/>
</dbReference>
<gene>
    <name evidence="7" type="ORF">SAMN06295960_1148</name>
</gene>
<sequence>MNVLQMTDQVETSYARAERRAAAYFSILHKQVLEHSFIPVLTDDIHQWKKKHLPHRSLLSLFSRKKKRPDSKDYERTIQWLDYMGKLDDYLDRSVSYIYMRDLGKSLDSPATRSRISSVVADVKRHLKASTRQNVSQSDALSLGWIYRRAQKLGIESAVIWLIDKLKQVGMNLPKELNAEHAERKLLKIILGVVIHVFEEMEPDISYEERAQKLSEAIHLGYAYGLTYPFIDDLLDSSALNEQEKQQYSAMIREALLTRKVPPLGKLGNIGLQWIRYVHAELSEAFEYMKNYQAQDTVETFFEQSYVFFQSQEIDRAKDLGCSTYTNEELYIPVIIKSSSSRLIVRSVIGAPLDEAFDHRTFYYGIYNQLADDFADMFEDLENGAVTPYTYYLTYHEERPDLINPFECYWAVISHLIHHIHHSDATTREVILDRAINGLKRCKERLGARKYEEVMALFTSRMTPFNEFVQLMVQKADDVDFFDKLLRDQLIQVLRSDRAGKNEFIAKVNGLRAEINNILPIEKESGIAPMKEPLIDAANYSLEGDGKRIRPIVSWIMGVEEYGLEAHRIYPLLRSIEYMHTASLIFDDLPSQDNASTRRGRPTLHEVHNVATAELTGLLLIQRAIKEQSSLHDFDPKAVLALMQYSAEKTEEMCMGQAMDIRSKGQQLTLEELNMVCFYKTGIAFEASLIMPAILAQVPDSELDALKKYAYHAGIAFQIKDDLLDKEGDMHTLGKPVGQDEENNNSNFVSILGQDGARKAMWEHYCLAVEALEGLPRPVTFLSHLLDFFVNRNR</sequence>
<dbReference type="GO" id="GO:0008299">
    <property type="term" value="P:isoprenoid biosynthetic process"/>
    <property type="evidence" value="ECO:0007669"/>
    <property type="project" value="UniProtKB-KW"/>
</dbReference>
<keyword evidence="8" id="KW-1185">Reference proteome</keyword>
<dbReference type="SFLD" id="SFLDS00005">
    <property type="entry name" value="Isoprenoid_Synthase_Type_I"/>
    <property type="match status" value="1"/>
</dbReference>
<dbReference type="OrthoDB" id="9805316at2"/>
<keyword evidence="3" id="KW-0808">Transferase</keyword>
<dbReference type="Proteomes" id="UP000193834">
    <property type="component" value="Unassembled WGS sequence"/>
</dbReference>
<comment type="cofactor">
    <cofactor evidence="1">
        <name>Mg(2+)</name>
        <dbReference type="ChEBI" id="CHEBI:18420"/>
    </cofactor>
</comment>
<evidence type="ECO:0000256" key="1">
    <source>
        <dbReference type="ARBA" id="ARBA00001946"/>
    </source>
</evidence>
<evidence type="ECO:0000256" key="6">
    <source>
        <dbReference type="ARBA" id="ARBA00023229"/>
    </source>
</evidence>
<evidence type="ECO:0000256" key="4">
    <source>
        <dbReference type="ARBA" id="ARBA00022723"/>
    </source>
</evidence>
<dbReference type="InterPro" id="IPR033749">
    <property type="entry name" value="Polyprenyl_synt_CS"/>
</dbReference>
<dbReference type="STRING" id="1852522.SAMN06295960_1148"/>
<comment type="similarity">
    <text evidence="2">Belongs to the FPP/GGPP synthase family.</text>
</comment>
<evidence type="ECO:0000313" key="7">
    <source>
        <dbReference type="EMBL" id="SMG21986.1"/>
    </source>
</evidence>
<evidence type="ECO:0000256" key="5">
    <source>
        <dbReference type="ARBA" id="ARBA00022842"/>
    </source>
</evidence>
<protein>
    <submittedName>
        <fullName evidence="7">Geranylgeranyl pyrophosphate synthase</fullName>
    </submittedName>
</protein>